<dbReference type="PANTHER" id="PTHR46609">
    <property type="entry name" value="EXONUCLEASE, PHAGE-TYPE/RECB, C-TERMINAL DOMAIN-CONTAINING PROTEIN"/>
    <property type="match status" value="1"/>
</dbReference>
<proteinExistence type="predicted"/>
<keyword evidence="3" id="KW-0540">Nuclease</keyword>
<dbReference type="PANTHER" id="PTHR46609:SF6">
    <property type="entry name" value="EXONUCLEASE, PHAGE-TYPE_RECB, C-TERMINAL DOMAIN-CONTAINING PROTEIN-RELATED"/>
    <property type="match status" value="1"/>
</dbReference>
<reference evidence="4" key="1">
    <citation type="submission" date="2015-07" db="EMBL/GenBank/DDBJ databases">
        <title>Genome sequencing project for genomic taxonomy and phylogenomics of Bacillus-like bacteria.</title>
        <authorList>
            <person name="Liu B."/>
            <person name="Wang J."/>
            <person name="Zhu Y."/>
            <person name="Liu G."/>
            <person name="Chen Q."/>
            <person name="Chen Z."/>
            <person name="Lan J."/>
            <person name="Che J."/>
            <person name="Ge C."/>
            <person name="Shi H."/>
            <person name="Pan Z."/>
            <person name="Liu X."/>
        </authorList>
    </citation>
    <scope>NUCLEOTIDE SEQUENCE [LARGE SCALE GENOMIC DNA]</scope>
    <source>
        <strain evidence="4">DSM 9887</strain>
    </source>
</reference>
<dbReference type="SUPFAM" id="SSF52980">
    <property type="entry name" value="Restriction endonuclease-like"/>
    <property type="match status" value="1"/>
</dbReference>
<protein>
    <submittedName>
        <fullName evidence="3">Endonuclease</fullName>
    </submittedName>
</protein>
<dbReference type="Pfam" id="PF09588">
    <property type="entry name" value="YqaJ"/>
    <property type="match status" value="1"/>
</dbReference>
<dbReference type="Proteomes" id="UP000319578">
    <property type="component" value="Unassembled WGS sequence"/>
</dbReference>
<dbReference type="EMBL" id="LGIQ01000011">
    <property type="protein sequence ID" value="KNB69516.1"/>
    <property type="molecule type" value="Genomic_DNA"/>
</dbReference>
<dbReference type="OrthoDB" id="46225at2"/>
<keyword evidence="3" id="KW-0378">Hydrolase</keyword>
<evidence type="ECO:0000313" key="5">
    <source>
        <dbReference type="Proteomes" id="UP000319578"/>
    </source>
</evidence>
<dbReference type="InterPro" id="IPR019080">
    <property type="entry name" value="YqaJ_viral_recombinase"/>
</dbReference>
<keyword evidence="3" id="KW-0255">Endonuclease</keyword>
<reference evidence="2 5" key="3">
    <citation type="submission" date="2019-06" db="EMBL/GenBank/DDBJ databases">
        <title>Whole genome shotgun sequence of Brevibacillus reuszeri NBRC 15719.</title>
        <authorList>
            <person name="Hosoyama A."/>
            <person name="Uohara A."/>
            <person name="Ohji S."/>
            <person name="Ichikawa N."/>
        </authorList>
    </citation>
    <scope>NUCLEOTIDE SEQUENCE [LARGE SCALE GENOMIC DNA]</scope>
    <source>
        <strain evidence="2 5">NBRC 15719</strain>
    </source>
</reference>
<dbReference type="GO" id="GO:0004519">
    <property type="term" value="F:endonuclease activity"/>
    <property type="evidence" value="ECO:0007669"/>
    <property type="project" value="UniProtKB-KW"/>
</dbReference>
<comment type="caution">
    <text evidence="3">The sequence shown here is derived from an EMBL/GenBank/DDBJ whole genome shotgun (WGS) entry which is preliminary data.</text>
</comment>
<dbReference type="NCBIfam" id="TIGR03033">
    <property type="entry name" value="phage_rel_nuc"/>
    <property type="match status" value="1"/>
</dbReference>
<name>A0A0K9YLI0_9BACL</name>
<evidence type="ECO:0000259" key="1">
    <source>
        <dbReference type="Pfam" id="PF09588"/>
    </source>
</evidence>
<organism evidence="3 4">
    <name type="scientific">Brevibacillus reuszeri</name>
    <dbReference type="NCBI Taxonomy" id="54915"/>
    <lineage>
        <taxon>Bacteria</taxon>
        <taxon>Bacillati</taxon>
        <taxon>Bacillota</taxon>
        <taxon>Bacilli</taxon>
        <taxon>Bacillales</taxon>
        <taxon>Paenibacillaceae</taxon>
        <taxon>Brevibacillus</taxon>
    </lineage>
</organism>
<sequence>MQALRLVNTLNMQHADWLEYRRLGIGGSDAAAICGMSRYKSPMGVYLEKLGELPPVEDNPKMKAGRKLEPVIADWFAEDTGYKVWRQNAIFQHPEHPFMLANIDRWLPGLNAGLECKNTSEYCKDDWSGTQAPTEYILQCNHYMAVTGADRWFIVVLIGGWDLQWRVIERDEELIKNLITIEKGFWEDHVMAKMPPSFSHQDTEYLKTTFAESATDSSIELPEDAYPIIQELHRARADKSIAEQREEAAKNQIKGYMQTSERAYFQGDLCFTWKTGKRGRTFRVIGGDE</sequence>
<evidence type="ECO:0000313" key="3">
    <source>
        <dbReference type="EMBL" id="KNB69516.1"/>
    </source>
</evidence>
<evidence type="ECO:0000313" key="4">
    <source>
        <dbReference type="Proteomes" id="UP000036834"/>
    </source>
</evidence>
<dbReference type="EMBL" id="BJON01000020">
    <property type="protein sequence ID" value="GED71215.1"/>
    <property type="molecule type" value="Genomic_DNA"/>
</dbReference>
<evidence type="ECO:0000313" key="2">
    <source>
        <dbReference type="EMBL" id="GED71215.1"/>
    </source>
</evidence>
<dbReference type="AlphaFoldDB" id="A0A0K9YLI0"/>
<dbReference type="InterPro" id="IPR011335">
    <property type="entry name" value="Restrct_endonuc-II-like"/>
</dbReference>
<dbReference type="InterPro" id="IPR017482">
    <property type="entry name" value="Lambda-type_endonuclease"/>
</dbReference>
<feature type="domain" description="YqaJ viral recombinase" evidence="1">
    <location>
        <begin position="16"/>
        <end position="149"/>
    </location>
</feature>
<dbReference type="Proteomes" id="UP000036834">
    <property type="component" value="Unassembled WGS sequence"/>
</dbReference>
<keyword evidence="5" id="KW-1185">Reference proteome</keyword>
<gene>
    <name evidence="2" type="primary">yqaJ</name>
    <name evidence="3" type="ORF">ADS79_27000</name>
    <name evidence="2" type="ORF">BRE01_49170</name>
</gene>
<dbReference type="RefSeq" id="WP_049741540.1">
    <property type="nucleotide sequence ID" value="NZ_BJON01000020.1"/>
</dbReference>
<accession>A0A0K9YLI0</accession>
<dbReference type="InterPro" id="IPR051703">
    <property type="entry name" value="NF-kappa-B_Signaling_Reg"/>
</dbReference>
<dbReference type="InterPro" id="IPR011604">
    <property type="entry name" value="PDDEXK-like_dom_sf"/>
</dbReference>
<dbReference type="STRING" id="54915.ADS79_27000"/>
<reference evidence="3" key="2">
    <citation type="submission" date="2015-07" db="EMBL/GenBank/DDBJ databases">
        <title>MeaNS - Measles Nucleotide Surveillance Program.</title>
        <authorList>
            <person name="Tran T."/>
            <person name="Druce J."/>
        </authorList>
    </citation>
    <scope>NUCLEOTIDE SEQUENCE</scope>
    <source>
        <strain evidence="3">DSM 9887</strain>
    </source>
</reference>
<dbReference type="Gene3D" id="3.90.320.10">
    <property type="match status" value="1"/>
</dbReference>
<dbReference type="PATRIC" id="fig|54915.3.peg.4580"/>